<reference evidence="1 2" key="1">
    <citation type="journal article" date="2018" name="Int. J. Syst. Evol. Microbiol.">
        <title>Mesosutterella multiformis gen. nov., sp. nov., a member of the family Sutterellaceae and Sutterella megalosphaeroides sp. nov., isolated from human faeces.</title>
        <authorList>
            <person name="Sakamoto M."/>
            <person name="Ikeyama N."/>
            <person name="Kunihiro T."/>
            <person name="Iino T."/>
            <person name="Yuki M."/>
            <person name="Ohkuma M."/>
        </authorList>
    </citation>
    <scope>NUCLEOTIDE SEQUENCE [LARGE SCALE GENOMIC DNA]</scope>
    <source>
        <strain evidence="1 2">6FBBBH3</strain>
    </source>
</reference>
<dbReference type="Proteomes" id="UP000271003">
    <property type="component" value="Chromosome"/>
</dbReference>
<dbReference type="OrthoDB" id="8612290at2"/>
<protein>
    <recommendedName>
        <fullName evidence="3">Acetyltransferase</fullName>
    </recommendedName>
</protein>
<dbReference type="PANTHER" id="PTHR23416">
    <property type="entry name" value="SIALIC ACID SYNTHASE-RELATED"/>
    <property type="match status" value="1"/>
</dbReference>
<organism evidence="1 2">
    <name type="scientific">Sutterella megalosphaeroides</name>
    <dbReference type="NCBI Taxonomy" id="2494234"/>
    <lineage>
        <taxon>Bacteria</taxon>
        <taxon>Pseudomonadati</taxon>
        <taxon>Pseudomonadota</taxon>
        <taxon>Betaproteobacteria</taxon>
        <taxon>Burkholderiales</taxon>
        <taxon>Sutterellaceae</taxon>
        <taxon>Sutterella</taxon>
    </lineage>
</organism>
<sequence>MKSIKIISANKRSGEILSHILKANNLPNTVQVYSALDDDLLKQVYDDKENTFINIGKYPIKSDKVINVPLLRFDFYFMLNNDRLGGVKYRINKKYSIGVFPWVDLAIKHKLLLGYSKEEILSDLGSIQVPSAKKQELSVANEQAITHFCSGLSSLNQGLCQQIILKSKQEVLAFSPVEPNLNWYHLVGKFIIEEFFNKIYKEVVIPYDLCRNLVQYPIWGHNELTDKLIFWNELISIKTWVSRYIDFFCFGGVPAKDPLDIARVKFLIDNKLYLDCDYAKFQLCANKMADFANYYDPQANVVIVFDKSSQPDVQIHKFESEKEVTFIPGVKITFTGKGNLVVLHKAAKFQNSNLLCGTNTFVYIGKSVFNGLFFTNRVHSGGSLIIGDNVFAPERVKVHLYGNNQVKIGDGCMLADSVKIMAGDAHTIFDENGFISNIADGVEIQENVWLAFDVKVLKNTFIPKGCAVATGAVVASKFSSPHALLGGVPAKVIKTNIRWDVRNPEWL</sequence>
<dbReference type="RefSeq" id="WP_123957670.1">
    <property type="nucleotide sequence ID" value="NZ_AP018786.1"/>
</dbReference>
<dbReference type="AlphaFoldDB" id="A0A2Z6IAL0"/>
<dbReference type="Gene3D" id="2.160.10.10">
    <property type="entry name" value="Hexapeptide repeat proteins"/>
    <property type="match status" value="1"/>
</dbReference>
<accession>A0A2Z6IAL0</accession>
<evidence type="ECO:0000313" key="1">
    <source>
        <dbReference type="EMBL" id="BBF23561.1"/>
    </source>
</evidence>
<dbReference type="InterPro" id="IPR011004">
    <property type="entry name" value="Trimer_LpxA-like_sf"/>
</dbReference>
<name>A0A2Z6IAL0_9BURK</name>
<dbReference type="InterPro" id="IPR051159">
    <property type="entry name" value="Hexapeptide_acetyltransf"/>
</dbReference>
<evidence type="ECO:0000313" key="2">
    <source>
        <dbReference type="Proteomes" id="UP000271003"/>
    </source>
</evidence>
<dbReference type="EMBL" id="AP018786">
    <property type="protein sequence ID" value="BBF23561.1"/>
    <property type="molecule type" value="Genomic_DNA"/>
</dbReference>
<proteinExistence type="predicted"/>
<dbReference type="SUPFAM" id="SSF51161">
    <property type="entry name" value="Trimeric LpxA-like enzymes"/>
    <property type="match status" value="1"/>
</dbReference>
<dbReference type="KEGG" id="sutt:SUTMEG_14520"/>
<keyword evidence="2" id="KW-1185">Reference proteome</keyword>
<dbReference type="PANTHER" id="PTHR23416:SF78">
    <property type="entry name" value="LIPOPOLYSACCHARIDE BIOSYNTHESIS O-ACETYL TRANSFERASE WBBJ-RELATED"/>
    <property type="match status" value="1"/>
</dbReference>
<gene>
    <name evidence="1" type="ORF">SUTMEG_14520</name>
</gene>
<evidence type="ECO:0008006" key="3">
    <source>
        <dbReference type="Google" id="ProtNLM"/>
    </source>
</evidence>